<evidence type="ECO:0000256" key="5">
    <source>
        <dbReference type="ARBA" id="ARBA00022692"/>
    </source>
</evidence>
<dbReference type="InterPro" id="IPR044851">
    <property type="entry name" value="Wax_synthase"/>
</dbReference>
<dbReference type="GO" id="GO:0008374">
    <property type="term" value="F:O-acyltransferase activity"/>
    <property type="evidence" value="ECO:0007669"/>
    <property type="project" value="InterPro"/>
</dbReference>
<evidence type="ECO:0000256" key="2">
    <source>
        <dbReference type="ARBA" id="ARBA00005179"/>
    </source>
</evidence>
<dbReference type="InterPro" id="IPR032805">
    <property type="entry name" value="Wax_synthase_dom"/>
</dbReference>
<keyword evidence="4 9" id="KW-0808">Transferase</keyword>
<evidence type="ECO:0000256" key="7">
    <source>
        <dbReference type="ARBA" id="ARBA00023136"/>
    </source>
</evidence>
<comment type="similarity">
    <text evidence="3">Belongs to the wax synthase family.</text>
</comment>
<protein>
    <submittedName>
        <fullName evidence="9">Membrane bound O-acyl transferase family-domain-containing protein</fullName>
    </submittedName>
</protein>
<keyword evidence="10" id="KW-1185">Reference proteome</keyword>
<accession>A0A8K0RXF3</accession>
<evidence type="ECO:0000313" key="9">
    <source>
        <dbReference type="EMBL" id="KAH7245327.1"/>
    </source>
</evidence>
<dbReference type="Pfam" id="PF13813">
    <property type="entry name" value="MBOAT_2"/>
    <property type="match status" value="1"/>
</dbReference>
<dbReference type="OrthoDB" id="1077582at2759"/>
<proteinExistence type="inferred from homology"/>
<evidence type="ECO:0000256" key="6">
    <source>
        <dbReference type="ARBA" id="ARBA00022989"/>
    </source>
</evidence>
<dbReference type="GO" id="GO:0006629">
    <property type="term" value="P:lipid metabolic process"/>
    <property type="evidence" value="ECO:0007669"/>
    <property type="project" value="InterPro"/>
</dbReference>
<dbReference type="AlphaFoldDB" id="A0A8K0RXF3"/>
<organism evidence="9 10">
    <name type="scientific">Fusarium tricinctum</name>
    <dbReference type="NCBI Taxonomy" id="61284"/>
    <lineage>
        <taxon>Eukaryota</taxon>
        <taxon>Fungi</taxon>
        <taxon>Dikarya</taxon>
        <taxon>Ascomycota</taxon>
        <taxon>Pezizomycotina</taxon>
        <taxon>Sordariomycetes</taxon>
        <taxon>Hypocreomycetidae</taxon>
        <taxon>Hypocreales</taxon>
        <taxon>Nectriaceae</taxon>
        <taxon>Fusarium</taxon>
        <taxon>Fusarium tricinctum species complex</taxon>
    </lineage>
</organism>
<dbReference type="EMBL" id="JAGPXF010000004">
    <property type="protein sequence ID" value="KAH7245327.1"/>
    <property type="molecule type" value="Genomic_DNA"/>
</dbReference>
<evidence type="ECO:0000259" key="8">
    <source>
        <dbReference type="Pfam" id="PF13813"/>
    </source>
</evidence>
<evidence type="ECO:0000313" key="10">
    <source>
        <dbReference type="Proteomes" id="UP000813427"/>
    </source>
</evidence>
<feature type="domain" description="Wax synthase" evidence="8">
    <location>
        <begin position="279"/>
        <end position="358"/>
    </location>
</feature>
<dbReference type="GO" id="GO:0016020">
    <property type="term" value="C:membrane"/>
    <property type="evidence" value="ECO:0007669"/>
    <property type="project" value="UniProtKB-SubCell"/>
</dbReference>
<comment type="subcellular location">
    <subcellularLocation>
        <location evidence="1">Membrane</location>
        <topology evidence="1">Multi-pass membrane protein</topology>
    </subcellularLocation>
</comment>
<keyword evidence="6" id="KW-1133">Transmembrane helix</keyword>
<keyword evidence="5" id="KW-0812">Transmembrane</keyword>
<keyword evidence="7" id="KW-0472">Membrane</keyword>
<dbReference type="Proteomes" id="UP000813427">
    <property type="component" value="Unassembled WGS sequence"/>
</dbReference>
<dbReference type="PANTHER" id="PTHR31595">
    <property type="entry name" value="LONG-CHAIN-ALCOHOL O-FATTY-ACYLTRANSFERASE 3-RELATED"/>
    <property type="match status" value="1"/>
</dbReference>
<evidence type="ECO:0000256" key="3">
    <source>
        <dbReference type="ARBA" id="ARBA00007282"/>
    </source>
</evidence>
<reference evidence="9" key="1">
    <citation type="journal article" date="2021" name="Nat. Commun.">
        <title>Genetic determinants of endophytism in the Arabidopsis root mycobiome.</title>
        <authorList>
            <person name="Mesny F."/>
            <person name="Miyauchi S."/>
            <person name="Thiergart T."/>
            <person name="Pickel B."/>
            <person name="Atanasova L."/>
            <person name="Karlsson M."/>
            <person name="Huettel B."/>
            <person name="Barry K.W."/>
            <person name="Haridas S."/>
            <person name="Chen C."/>
            <person name="Bauer D."/>
            <person name="Andreopoulos W."/>
            <person name="Pangilinan J."/>
            <person name="LaButti K."/>
            <person name="Riley R."/>
            <person name="Lipzen A."/>
            <person name="Clum A."/>
            <person name="Drula E."/>
            <person name="Henrissat B."/>
            <person name="Kohler A."/>
            <person name="Grigoriev I.V."/>
            <person name="Martin F.M."/>
            <person name="Hacquard S."/>
        </authorList>
    </citation>
    <scope>NUCLEOTIDE SEQUENCE</scope>
    <source>
        <strain evidence="9">MPI-SDFR-AT-0068</strain>
    </source>
</reference>
<name>A0A8K0RXF3_9HYPO</name>
<sequence>MQEPDIQPSLQWTPSGSLKAAIPCALGVGISFYSLSRKSYHPRFTLLFISLPIIVAFQSSNEFSADDFVNEIFARFLLIFLAHQSFLHCILAPEEVDIERRRLSDLSSKYQTVQKQDVSRLHSRQGAPRNWIFAYKMLFNARCLGTKWQVRHANPSGEATMKSNPSPRVKFIMKRLGVLLLRYIFLCLYHDPSFHLYMPDGIPWKQEDFSSGNQQLFWRFLFSFPALEAQARHFVTRGAFIRIYIVCDQLIPDYLILSSYHDILSIIAVGLHIDTPEEWPPLFGQIGKAYSVRKYWSHFWHLLVYRSFSAHAEYMIVKVTGTRKRTTLTRYANNACVFVLSGLMHALVERTLNPDSCSRCGCWATFWRYCLQVVAIISEEVFQRVIAKLEHRLIPGEVRSMFIATMHRITGYIWVIFWTLWSKEFTFFPQAYCLKQQIAA</sequence>
<gene>
    <name evidence="9" type="ORF">BKA59DRAFT_526928</name>
</gene>
<comment type="caution">
    <text evidence="9">The sequence shown here is derived from an EMBL/GenBank/DDBJ whole genome shotgun (WGS) entry which is preliminary data.</text>
</comment>
<comment type="pathway">
    <text evidence="2">Secondary metabolite biosynthesis.</text>
</comment>
<evidence type="ECO:0000256" key="1">
    <source>
        <dbReference type="ARBA" id="ARBA00004141"/>
    </source>
</evidence>
<evidence type="ECO:0000256" key="4">
    <source>
        <dbReference type="ARBA" id="ARBA00022679"/>
    </source>
</evidence>
<dbReference type="PANTHER" id="PTHR31595:SF57">
    <property type="entry name" value="OS04G0481900 PROTEIN"/>
    <property type="match status" value="1"/>
</dbReference>